<dbReference type="EMBL" id="CP042997">
    <property type="protein sequence ID" value="QEH34713.1"/>
    <property type="molecule type" value="Genomic_DNA"/>
</dbReference>
<dbReference type="InterPro" id="IPR055066">
    <property type="entry name" value="AASDHPPT_N"/>
</dbReference>
<reference evidence="4 5" key="1">
    <citation type="submission" date="2019-08" db="EMBL/GenBank/DDBJ databases">
        <title>Deep-cultivation of Planctomycetes and their phenomic and genomic characterization uncovers novel biology.</title>
        <authorList>
            <person name="Wiegand S."/>
            <person name="Jogler M."/>
            <person name="Boedeker C."/>
            <person name="Pinto D."/>
            <person name="Vollmers J."/>
            <person name="Rivas-Marin E."/>
            <person name="Kohn T."/>
            <person name="Peeters S.H."/>
            <person name="Heuer A."/>
            <person name="Rast P."/>
            <person name="Oberbeckmann S."/>
            <person name="Bunk B."/>
            <person name="Jeske O."/>
            <person name="Meyerdierks A."/>
            <person name="Storesund J.E."/>
            <person name="Kallscheuer N."/>
            <person name="Luecker S."/>
            <person name="Lage O.M."/>
            <person name="Pohl T."/>
            <person name="Merkel B.J."/>
            <person name="Hornburger P."/>
            <person name="Mueller R.-W."/>
            <person name="Bruemmer F."/>
            <person name="Labrenz M."/>
            <person name="Spormann A.M."/>
            <person name="Op den Camp H."/>
            <person name="Overmann J."/>
            <person name="Amann R."/>
            <person name="Jetten M.S.M."/>
            <person name="Mascher T."/>
            <person name="Medema M.H."/>
            <person name="Devos D.P."/>
            <person name="Kaster A.-K."/>
            <person name="Ovreas L."/>
            <person name="Rohde M."/>
            <person name="Galperin M.Y."/>
            <person name="Jogler C."/>
        </authorList>
    </citation>
    <scope>NUCLEOTIDE SEQUENCE [LARGE SCALE GENOMIC DNA]</scope>
    <source>
        <strain evidence="4 5">OJF2</strain>
    </source>
</reference>
<protein>
    <submittedName>
        <fullName evidence="4">4'-phosphopantetheinyl transferase psf-1</fullName>
        <ecNumber evidence="4">2.7.8.-</ecNumber>
    </submittedName>
</protein>
<dbReference type="Pfam" id="PF01648">
    <property type="entry name" value="ACPS"/>
    <property type="match status" value="1"/>
</dbReference>
<dbReference type="InterPro" id="IPR037143">
    <property type="entry name" value="4-PPantetheinyl_Trfase_dom_sf"/>
</dbReference>
<dbReference type="InterPro" id="IPR008278">
    <property type="entry name" value="4-PPantetheinyl_Trfase_dom"/>
</dbReference>
<evidence type="ECO:0000256" key="2">
    <source>
        <dbReference type="ARBA" id="ARBA00022679"/>
    </source>
</evidence>
<evidence type="ECO:0000256" key="1">
    <source>
        <dbReference type="ARBA" id="ARBA00010990"/>
    </source>
</evidence>
<dbReference type="GO" id="GO:0005829">
    <property type="term" value="C:cytosol"/>
    <property type="evidence" value="ECO:0007669"/>
    <property type="project" value="TreeGrafter"/>
</dbReference>
<evidence type="ECO:0000259" key="3">
    <source>
        <dbReference type="PROSITE" id="PS50042"/>
    </source>
</evidence>
<dbReference type="Pfam" id="PF22624">
    <property type="entry name" value="AASDHPPT_N"/>
    <property type="match status" value="1"/>
</dbReference>
<dbReference type="GO" id="GO:0000287">
    <property type="term" value="F:magnesium ion binding"/>
    <property type="evidence" value="ECO:0007669"/>
    <property type="project" value="InterPro"/>
</dbReference>
<gene>
    <name evidence="4" type="primary">psf-1</name>
    <name evidence="4" type="ORF">OJF2_32550</name>
</gene>
<dbReference type="Gene3D" id="3.90.470.20">
    <property type="entry name" value="4'-phosphopantetheinyl transferase domain"/>
    <property type="match status" value="1"/>
</dbReference>
<dbReference type="PANTHER" id="PTHR12215">
    <property type="entry name" value="PHOSPHOPANTETHEINE TRANSFERASE"/>
    <property type="match status" value="1"/>
</dbReference>
<dbReference type="RefSeq" id="WP_148594599.1">
    <property type="nucleotide sequence ID" value="NZ_CP042997.1"/>
</dbReference>
<dbReference type="Proteomes" id="UP000324233">
    <property type="component" value="Chromosome"/>
</dbReference>
<dbReference type="PANTHER" id="PTHR12215:SF10">
    <property type="entry name" value="L-AMINOADIPATE-SEMIALDEHYDE DEHYDROGENASE-PHOSPHOPANTETHEINYL TRANSFERASE"/>
    <property type="match status" value="1"/>
</dbReference>
<dbReference type="EC" id="2.7.8.-" evidence="4"/>
<dbReference type="OrthoDB" id="9808281at2"/>
<dbReference type="InterPro" id="IPR050559">
    <property type="entry name" value="P-Pant_transferase_sf"/>
</dbReference>
<dbReference type="PROSITE" id="PS50042">
    <property type="entry name" value="CNMP_BINDING_3"/>
    <property type="match status" value="1"/>
</dbReference>
<feature type="domain" description="Cyclic nucleotide-binding" evidence="3">
    <location>
        <begin position="1"/>
        <end position="89"/>
    </location>
</feature>
<keyword evidence="5" id="KW-1185">Reference proteome</keyword>
<dbReference type="GO" id="GO:0019878">
    <property type="term" value="P:lysine biosynthetic process via aminoadipic acid"/>
    <property type="evidence" value="ECO:0007669"/>
    <property type="project" value="TreeGrafter"/>
</dbReference>
<comment type="similarity">
    <text evidence="1">Belongs to the P-Pant transferase superfamily. Gsp/Sfp/HetI/AcpT family.</text>
</comment>
<proteinExistence type="inferred from homology"/>
<dbReference type="KEGG" id="agv:OJF2_32550"/>
<dbReference type="GO" id="GO:0008897">
    <property type="term" value="F:holo-[acyl-carrier-protein] synthase activity"/>
    <property type="evidence" value="ECO:0007669"/>
    <property type="project" value="InterPro"/>
</dbReference>
<sequence>MAAEDASHSPVFHEWRPGDPVGQLGAGELRVFVVSLGDDSDRDVAFEPATFGDWAILDDVERARALRFVRGRDRRRFAVCRAALRRILGALLEVPPGAVEFAAGTGGKPVLAAGIDRMPERPLHFNVSHSGELALIAACRGRELGVDIEQERPVREAKRIVESYFTPAELDRFAALDDLAQELAFLRGWTRKEAILKAIGVGLAGLATGYETMFGDDPLTPAFRPAGPRFRVHGWQLWEGRPRAGYIAALAVHDPDRY</sequence>
<accession>A0A5B9W2A9</accession>
<keyword evidence="2 4" id="KW-0808">Transferase</keyword>
<dbReference type="AlphaFoldDB" id="A0A5B9W2A9"/>
<dbReference type="InterPro" id="IPR000595">
    <property type="entry name" value="cNMP-bd_dom"/>
</dbReference>
<organism evidence="4 5">
    <name type="scientific">Aquisphaera giovannonii</name>
    <dbReference type="NCBI Taxonomy" id="406548"/>
    <lineage>
        <taxon>Bacteria</taxon>
        <taxon>Pseudomonadati</taxon>
        <taxon>Planctomycetota</taxon>
        <taxon>Planctomycetia</taxon>
        <taxon>Isosphaerales</taxon>
        <taxon>Isosphaeraceae</taxon>
        <taxon>Aquisphaera</taxon>
    </lineage>
</organism>
<name>A0A5B9W2A9_9BACT</name>
<evidence type="ECO:0000313" key="5">
    <source>
        <dbReference type="Proteomes" id="UP000324233"/>
    </source>
</evidence>
<evidence type="ECO:0000313" key="4">
    <source>
        <dbReference type="EMBL" id="QEH34713.1"/>
    </source>
</evidence>
<dbReference type="SUPFAM" id="SSF56214">
    <property type="entry name" value="4'-phosphopantetheinyl transferase"/>
    <property type="match status" value="2"/>
</dbReference>